<feature type="domain" description="Helicase HerA-like C-terminal" evidence="2">
    <location>
        <begin position="11"/>
        <end position="68"/>
    </location>
</feature>
<dbReference type="Gene3D" id="3.40.50.300">
    <property type="entry name" value="P-loop containing nucleotide triphosphate hydrolases"/>
    <property type="match status" value="2"/>
</dbReference>
<dbReference type="PANTHER" id="PTHR30121">
    <property type="entry name" value="UNCHARACTERIZED PROTEIN YJGR-RELATED"/>
    <property type="match status" value="1"/>
</dbReference>
<dbReference type="Pfam" id="PF05872">
    <property type="entry name" value="HerA_C"/>
    <property type="match status" value="1"/>
</dbReference>
<dbReference type="InterPro" id="IPR033186">
    <property type="entry name" value="HerA_C"/>
</dbReference>
<dbReference type="RefSeq" id="WP_125670688.1">
    <property type="nucleotide sequence ID" value="NZ_RCOS01000054.1"/>
</dbReference>
<name>A0A429GRR6_9CREN</name>
<feature type="coiled-coil region" evidence="1">
    <location>
        <begin position="650"/>
        <end position="677"/>
    </location>
</feature>
<dbReference type="EMBL" id="RCOS01000054">
    <property type="protein sequence ID" value="RSN76712.1"/>
    <property type="molecule type" value="Genomic_DNA"/>
</dbReference>
<gene>
    <name evidence="3" type="ORF">D6D85_03635</name>
</gene>
<evidence type="ECO:0000313" key="3">
    <source>
        <dbReference type="EMBL" id="RSN76712.1"/>
    </source>
</evidence>
<keyword evidence="3" id="KW-0547">Nucleotide-binding</keyword>
<protein>
    <submittedName>
        <fullName evidence="3">ATP-binding protein</fullName>
    </submittedName>
</protein>
<sequence>MDRIFVMGSSADDEPFILTDEDVSVHGVVFGASGSGKTGFLTVLMEEALLNGINVVALDVKGDLSNLGLDITDTIPDSSRLESFRKNAKISIYTPGSLKGRPVSILSCLKPPDAQEDLWSAASSVANSLFPLAGMSGEKLQSEARLLTELFVHAWKNRIEVLPEDLPRMFLDPPFDAIGGVDVELLVPKKRRQEIAITLSTVFNSPNFKRWINGTPLDFDHLLEEANASIFYLAHLDSNERMMFIALLLRTLHSWMLRKGGSDKLKLLLVFDEVYGYLPPYPRDPPSKAPLLSLIKQGRSFGISVFLSTQNPFDIDYRALGNARLWVIGRLQTANDRRRALEGIVEAGISIGERKELNREISSLKPREFIVYNARNDVMRKMHTRQSFSSLRGPLSLDQIAEISGFQPITGKISGDQSLLDIPPSLPERVESCYLPAVYDSAILRGFNVVGNISLYYEPFLLLEVKARLEKPANGEIKFLRLMPASSMQRDLVFSEKMEPGIRSEQLKDCPLGEKPSLGFKFRPINRALRTRAGIKRVLDGLRNNVAEINVRVYKCEETGECSFPGEDLISFKERQQMKLMERQKKEIEELNRKLMKISIALSKEVGELRELERRLEELKTSIFVGNLIKLMKGSVKQTFRGVGGSYKKIKEIERRISLKKQRIAQIELEKANLEELIRRARAPPTILELTLRPKEVHVSSVMLVWVPVAEARALVGNRMVLVKANCFNGVVSTFQ</sequence>
<dbReference type="AlphaFoldDB" id="A0A429GRR6"/>
<comment type="caution">
    <text evidence="3">The sequence shown here is derived from an EMBL/GenBank/DDBJ whole genome shotgun (WGS) entry which is preliminary data.</text>
</comment>
<dbReference type="PANTHER" id="PTHR30121:SF6">
    <property type="entry name" value="SLR6007 PROTEIN"/>
    <property type="match status" value="1"/>
</dbReference>
<accession>A0A429GRR6</accession>
<dbReference type="InterPro" id="IPR027417">
    <property type="entry name" value="P-loop_NTPase"/>
</dbReference>
<evidence type="ECO:0000313" key="4">
    <source>
        <dbReference type="Proteomes" id="UP000277582"/>
    </source>
</evidence>
<reference evidence="3 4" key="1">
    <citation type="submission" date="2018-10" db="EMBL/GenBank/DDBJ databases">
        <title>Co-occurring genomic capacity for anaerobic methane metabolism and dissimilatory sulfite reduction discovered in the Korarchaeota.</title>
        <authorList>
            <person name="Mckay L.J."/>
            <person name="Dlakic M."/>
            <person name="Fields M.W."/>
            <person name="Delmont T.O."/>
            <person name="Eren A.M."/>
            <person name="Jay Z.J."/>
            <person name="Klingelsmith K.B."/>
            <person name="Rusch D.B."/>
            <person name="Inskeep W.P."/>
        </authorList>
    </citation>
    <scope>NUCLEOTIDE SEQUENCE [LARGE SCALE GENOMIC DNA]</scope>
    <source>
        <strain evidence="3 4">MDKW</strain>
    </source>
</reference>
<evidence type="ECO:0000259" key="2">
    <source>
        <dbReference type="Pfam" id="PF05872"/>
    </source>
</evidence>
<evidence type="ECO:0000256" key="1">
    <source>
        <dbReference type="SAM" id="Coils"/>
    </source>
</evidence>
<dbReference type="InterPro" id="IPR051162">
    <property type="entry name" value="T4SS_component"/>
</dbReference>
<keyword evidence="3" id="KW-0067">ATP-binding</keyword>
<proteinExistence type="predicted"/>
<dbReference type="Proteomes" id="UP000277582">
    <property type="component" value="Unassembled WGS sequence"/>
</dbReference>
<organism evidence="3 4">
    <name type="scientific">Candidatus Methanodesulfokora washburnensis</name>
    <dbReference type="NCBI Taxonomy" id="2478471"/>
    <lineage>
        <taxon>Archaea</taxon>
        <taxon>Thermoproteota</taxon>
        <taxon>Candidatus Korarchaeia</taxon>
        <taxon>Candidatus Korarchaeia incertae sedis</taxon>
        <taxon>Candidatus Methanodesulfokora</taxon>
    </lineage>
</organism>
<feature type="coiled-coil region" evidence="1">
    <location>
        <begin position="574"/>
        <end position="622"/>
    </location>
</feature>
<dbReference type="OrthoDB" id="10575at2157"/>
<keyword evidence="4" id="KW-1185">Reference proteome</keyword>
<keyword evidence="1" id="KW-0175">Coiled coil</keyword>
<dbReference type="SUPFAM" id="SSF52540">
    <property type="entry name" value="P-loop containing nucleoside triphosphate hydrolases"/>
    <property type="match status" value="1"/>
</dbReference>
<dbReference type="GO" id="GO:0005524">
    <property type="term" value="F:ATP binding"/>
    <property type="evidence" value="ECO:0007669"/>
    <property type="project" value="UniProtKB-KW"/>
</dbReference>